<sequence>MSRHDLTPLPQFARHEVAVGWDRPLRTYFAVVTDPDIDDEIAEDATPLHLGAAEQVTDPAVIIEAVRPYAHIPDDLHATLQADRDREGLGHSNHHVFFTTSEDTRSAPPSHCPTQQHTGNLPERPEPSRHEGTGSRQPLALLHRPTIGGLVVPWITVHMPDGRYRFGAIDAHRLTACLHDQRCQICGRPTHSPFVFAMRDVDIARLIAPEPPMHAECATYSATACPMLAGRMPRYRDDQADDPTASGDPDSARAGHPAHPWHLLWAKTYRPIVDLRTQQPAARIAPGDVLRVRPITEPTT</sequence>
<evidence type="ECO:0000313" key="2">
    <source>
        <dbReference type="EMBL" id="MBO4164294.1"/>
    </source>
</evidence>
<name>A0ABS3VFE6_9ACTN</name>
<dbReference type="EMBL" id="JAGFWR010000022">
    <property type="protein sequence ID" value="MBO4164294.1"/>
    <property type="molecule type" value="Genomic_DNA"/>
</dbReference>
<feature type="region of interest" description="Disordered" evidence="1">
    <location>
        <begin position="100"/>
        <end position="138"/>
    </location>
</feature>
<dbReference type="Proteomes" id="UP000671399">
    <property type="component" value="Unassembled WGS sequence"/>
</dbReference>
<comment type="caution">
    <text evidence="2">The sequence shown here is derived from an EMBL/GenBank/DDBJ whole genome shotgun (WGS) entry which is preliminary data.</text>
</comment>
<keyword evidence="3" id="KW-1185">Reference proteome</keyword>
<evidence type="ECO:0000313" key="3">
    <source>
        <dbReference type="Proteomes" id="UP000671399"/>
    </source>
</evidence>
<protein>
    <submittedName>
        <fullName evidence="2">Uncharacterized protein</fullName>
    </submittedName>
</protein>
<feature type="compositionally biased region" description="Basic and acidic residues" evidence="1">
    <location>
        <begin position="123"/>
        <end position="133"/>
    </location>
</feature>
<evidence type="ECO:0000256" key="1">
    <source>
        <dbReference type="SAM" id="MobiDB-lite"/>
    </source>
</evidence>
<proteinExistence type="predicted"/>
<dbReference type="RefSeq" id="WP_208569822.1">
    <property type="nucleotide sequence ID" value="NZ_JAGFWR010000022.1"/>
</dbReference>
<accession>A0ABS3VFE6</accession>
<gene>
    <name evidence="2" type="ORF">JQN83_26275</name>
</gene>
<reference evidence="2 3" key="1">
    <citation type="submission" date="2021-03" db="EMBL/GenBank/DDBJ databases">
        <authorList>
            <person name="Lee D.-H."/>
        </authorList>
    </citation>
    <scope>NUCLEOTIDE SEQUENCE [LARGE SCALE GENOMIC DNA]</scope>
    <source>
        <strain evidence="2 3">MMS20-R2-23</strain>
    </source>
</reference>
<feature type="region of interest" description="Disordered" evidence="1">
    <location>
        <begin position="233"/>
        <end position="257"/>
    </location>
</feature>
<organism evidence="2 3">
    <name type="scientific">Micromonospora antibiotica</name>
    <dbReference type="NCBI Taxonomy" id="2807623"/>
    <lineage>
        <taxon>Bacteria</taxon>
        <taxon>Bacillati</taxon>
        <taxon>Actinomycetota</taxon>
        <taxon>Actinomycetes</taxon>
        <taxon>Micromonosporales</taxon>
        <taxon>Micromonosporaceae</taxon>
        <taxon>Micromonospora</taxon>
    </lineage>
</organism>